<dbReference type="PROSITE" id="PS50885">
    <property type="entry name" value="HAMP"/>
    <property type="match status" value="1"/>
</dbReference>
<dbReference type="Gene3D" id="3.30.450.20">
    <property type="entry name" value="PAS domain"/>
    <property type="match status" value="1"/>
</dbReference>
<organism evidence="9 10">
    <name type="scientific">Duganella vulcania</name>
    <dbReference type="NCBI Taxonomy" id="2692166"/>
    <lineage>
        <taxon>Bacteria</taxon>
        <taxon>Pseudomonadati</taxon>
        <taxon>Pseudomonadota</taxon>
        <taxon>Betaproteobacteria</taxon>
        <taxon>Burkholderiales</taxon>
        <taxon>Oxalobacteraceae</taxon>
        <taxon>Telluria group</taxon>
        <taxon>Duganella</taxon>
    </lineage>
</organism>
<dbReference type="Pfam" id="PF00672">
    <property type="entry name" value="HAMP"/>
    <property type="match status" value="1"/>
</dbReference>
<sequence>MRPSFGFFLSFKFKISVLVIALVLIAGIGSGGISLLIAESELRQVIARQELSLLNSAAALIDSDLQDKRQLLRLLAEQFQAHQLTLAQVQEELETHETLREEFFNVSAFDASGALIASLRDRNAKRINIADRKYFQETMRLREGVVSAPFKSVLSGRPVVVLTQPLRDADGRIVCILLGAIDLLRPSFSAQIDSLRSSSDGYLFIVTDDGVIIHHPDRSRLLEKSDPEPGTVLEAALQGGEGWQDGILDNDVPVLLVHKHLREAAWNIALSYPMESAFAPMRSVRWRAFLGAALLTGLAGIFGWGITKKLLRPLKRLHDHVEDISAGRAGIAVFDVDRGDEFGHLSRAFYALSQRRERAEAELHRIATTDVLTGINNRRMFDEFLPKALARAARAGQQVGLAFLDIDHFKDINDTLGHAAGDEVLVEFARRLTAAVRTTDTVARLAGDEFVIVFEQLASNTEIDLLGRKIVDAMQQPFLSGTARLKVTASVGIALTTSSAVSVDEVMRAADQALYGVKAAGRNGFAVNMVGAERVLRARIKT</sequence>
<dbReference type="SMART" id="SM00267">
    <property type="entry name" value="GGDEF"/>
    <property type="match status" value="1"/>
</dbReference>
<keyword evidence="5 6" id="KW-0472">Membrane</keyword>
<dbReference type="EMBL" id="WWCW01000050">
    <property type="protein sequence ID" value="MYM88600.1"/>
    <property type="molecule type" value="Genomic_DNA"/>
</dbReference>
<dbReference type="PANTHER" id="PTHR46663:SF4">
    <property type="entry name" value="DIGUANYLATE CYCLASE DGCT-RELATED"/>
    <property type="match status" value="1"/>
</dbReference>
<feature type="transmembrane region" description="Helical" evidence="6">
    <location>
        <begin position="286"/>
        <end position="306"/>
    </location>
</feature>
<dbReference type="SUPFAM" id="SSF103190">
    <property type="entry name" value="Sensory domain-like"/>
    <property type="match status" value="1"/>
</dbReference>
<dbReference type="InterPro" id="IPR003660">
    <property type="entry name" value="HAMP_dom"/>
</dbReference>
<dbReference type="PROSITE" id="PS50887">
    <property type="entry name" value="GGDEF"/>
    <property type="match status" value="1"/>
</dbReference>
<evidence type="ECO:0000256" key="2">
    <source>
        <dbReference type="ARBA" id="ARBA00022475"/>
    </source>
</evidence>
<dbReference type="CDD" id="cd06225">
    <property type="entry name" value="HAMP"/>
    <property type="match status" value="1"/>
</dbReference>
<dbReference type="CDD" id="cd01949">
    <property type="entry name" value="GGDEF"/>
    <property type="match status" value="1"/>
</dbReference>
<proteinExistence type="predicted"/>
<dbReference type="Pfam" id="PF02743">
    <property type="entry name" value="dCache_1"/>
    <property type="match status" value="1"/>
</dbReference>
<evidence type="ECO:0000256" key="1">
    <source>
        <dbReference type="ARBA" id="ARBA00004651"/>
    </source>
</evidence>
<keyword evidence="4 6" id="KW-1133">Transmembrane helix</keyword>
<dbReference type="Pfam" id="PF00990">
    <property type="entry name" value="GGDEF"/>
    <property type="match status" value="1"/>
</dbReference>
<dbReference type="Proteomes" id="UP000470302">
    <property type="component" value="Unassembled WGS sequence"/>
</dbReference>
<comment type="caution">
    <text evidence="9">The sequence shown here is derived from an EMBL/GenBank/DDBJ whole genome shotgun (WGS) entry which is preliminary data.</text>
</comment>
<dbReference type="CDD" id="cd12914">
    <property type="entry name" value="PDC1_DGC_like"/>
    <property type="match status" value="1"/>
</dbReference>
<feature type="domain" description="GGDEF" evidence="8">
    <location>
        <begin position="397"/>
        <end position="530"/>
    </location>
</feature>
<keyword evidence="3 6" id="KW-0812">Transmembrane</keyword>
<evidence type="ECO:0000313" key="9">
    <source>
        <dbReference type="EMBL" id="MYM88600.1"/>
    </source>
</evidence>
<accession>A0A845G4M0</accession>
<dbReference type="InterPro" id="IPR052163">
    <property type="entry name" value="DGC-Regulatory_Protein"/>
</dbReference>
<evidence type="ECO:0000256" key="3">
    <source>
        <dbReference type="ARBA" id="ARBA00022692"/>
    </source>
</evidence>
<comment type="subcellular location">
    <subcellularLocation>
        <location evidence="1">Cell membrane</location>
        <topology evidence="1">Multi-pass membrane protein</topology>
    </subcellularLocation>
</comment>
<dbReference type="InterPro" id="IPR000160">
    <property type="entry name" value="GGDEF_dom"/>
</dbReference>
<dbReference type="SUPFAM" id="SSF158472">
    <property type="entry name" value="HAMP domain-like"/>
    <property type="match status" value="1"/>
</dbReference>
<evidence type="ECO:0000256" key="4">
    <source>
        <dbReference type="ARBA" id="ARBA00022989"/>
    </source>
</evidence>
<dbReference type="Gene3D" id="3.30.70.270">
    <property type="match status" value="1"/>
</dbReference>
<name>A0A845G4M0_9BURK</name>
<protein>
    <submittedName>
        <fullName evidence="9">Diguanylate cyclase</fullName>
    </submittedName>
</protein>
<dbReference type="SUPFAM" id="SSF55073">
    <property type="entry name" value="Nucleotide cyclase"/>
    <property type="match status" value="1"/>
</dbReference>
<evidence type="ECO:0000259" key="8">
    <source>
        <dbReference type="PROSITE" id="PS50887"/>
    </source>
</evidence>
<reference evidence="9 10" key="1">
    <citation type="submission" date="2020-01" db="EMBL/GenBank/DDBJ databases">
        <title>Novel species isolated from a subtropical stream in China.</title>
        <authorList>
            <person name="Lu H."/>
        </authorList>
    </citation>
    <scope>NUCLEOTIDE SEQUENCE [LARGE SCALE GENOMIC DNA]</scope>
    <source>
        <strain evidence="9 10">FT82W</strain>
    </source>
</reference>
<feature type="domain" description="HAMP" evidence="7">
    <location>
        <begin position="308"/>
        <end position="361"/>
    </location>
</feature>
<evidence type="ECO:0000313" key="10">
    <source>
        <dbReference type="Proteomes" id="UP000470302"/>
    </source>
</evidence>
<keyword evidence="2" id="KW-1003">Cell membrane</keyword>
<dbReference type="InterPro" id="IPR029151">
    <property type="entry name" value="Sensor-like_sf"/>
</dbReference>
<dbReference type="GO" id="GO:0005886">
    <property type="term" value="C:plasma membrane"/>
    <property type="evidence" value="ECO:0007669"/>
    <property type="project" value="UniProtKB-SubCell"/>
</dbReference>
<dbReference type="InterPro" id="IPR033479">
    <property type="entry name" value="dCache_1"/>
</dbReference>
<evidence type="ECO:0000256" key="5">
    <source>
        <dbReference type="ARBA" id="ARBA00023136"/>
    </source>
</evidence>
<evidence type="ECO:0000259" key="7">
    <source>
        <dbReference type="PROSITE" id="PS50885"/>
    </source>
</evidence>
<dbReference type="AlphaFoldDB" id="A0A845G4M0"/>
<dbReference type="FunFam" id="3.30.70.270:FF:000001">
    <property type="entry name" value="Diguanylate cyclase domain protein"/>
    <property type="match status" value="1"/>
</dbReference>
<dbReference type="InterPro" id="IPR029787">
    <property type="entry name" value="Nucleotide_cyclase"/>
</dbReference>
<dbReference type="InterPro" id="IPR043128">
    <property type="entry name" value="Rev_trsase/Diguanyl_cyclase"/>
</dbReference>
<dbReference type="CDD" id="cd12912">
    <property type="entry name" value="PDC2_MCP_like"/>
    <property type="match status" value="1"/>
</dbReference>
<dbReference type="Gene3D" id="6.10.340.10">
    <property type="match status" value="1"/>
</dbReference>
<evidence type="ECO:0000256" key="6">
    <source>
        <dbReference type="SAM" id="Phobius"/>
    </source>
</evidence>
<dbReference type="GO" id="GO:0007165">
    <property type="term" value="P:signal transduction"/>
    <property type="evidence" value="ECO:0007669"/>
    <property type="project" value="InterPro"/>
</dbReference>
<gene>
    <name evidence="9" type="ORF">GTP91_15630</name>
</gene>
<dbReference type="NCBIfam" id="TIGR00254">
    <property type="entry name" value="GGDEF"/>
    <property type="match status" value="1"/>
</dbReference>
<dbReference type="GO" id="GO:0003824">
    <property type="term" value="F:catalytic activity"/>
    <property type="evidence" value="ECO:0007669"/>
    <property type="project" value="UniProtKB-ARBA"/>
</dbReference>
<dbReference type="PANTHER" id="PTHR46663">
    <property type="entry name" value="DIGUANYLATE CYCLASE DGCT-RELATED"/>
    <property type="match status" value="1"/>
</dbReference>